<dbReference type="FunFam" id="2.10.109.10:FF:000012">
    <property type="entry name" value="Peptidase/ serine-type peptidase"/>
    <property type="match status" value="1"/>
</dbReference>
<dbReference type="InterPro" id="IPR019533">
    <property type="entry name" value="Peptidase_S26"/>
</dbReference>
<dbReference type="PANTHER" id="PTHR43390:SF2">
    <property type="entry name" value="THYLAKOIDAL PROCESSING PEPTIDASE 2, CHLOROPLASTIC-RELATED"/>
    <property type="match status" value="1"/>
</dbReference>
<organism evidence="15 16">
    <name type="scientific">Zostera marina</name>
    <name type="common">Eelgrass</name>
    <dbReference type="NCBI Taxonomy" id="29655"/>
    <lineage>
        <taxon>Eukaryota</taxon>
        <taxon>Viridiplantae</taxon>
        <taxon>Streptophyta</taxon>
        <taxon>Embryophyta</taxon>
        <taxon>Tracheophyta</taxon>
        <taxon>Spermatophyta</taxon>
        <taxon>Magnoliopsida</taxon>
        <taxon>Liliopsida</taxon>
        <taxon>Zosteraceae</taxon>
        <taxon>Zostera</taxon>
    </lineage>
</organism>
<feature type="active site" evidence="12">
    <location>
        <position position="364"/>
    </location>
</feature>
<dbReference type="STRING" id="29655.A0A0K9P8N2"/>
<evidence type="ECO:0000256" key="12">
    <source>
        <dbReference type="PIRSR" id="PIRSR600223-1"/>
    </source>
</evidence>
<dbReference type="InterPro" id="IPR019758">
    <property type="entry name" value="Pept_S26A_signal_pept_1_CS"/>
</dbReference>
<dbReference type="GO" id="GO:0009535">
    <property type="term" value="C:chloroplast thylakoid membrane"/>
    <property type="evidence" value="ECO:0000318"/>
    <property type="project" value="GO_Central"/>
</dbReference>
<dbReference type="GO" id="GO:0009003">
    <property type="term" value="F:signal peptidase activity"/>
    <property type="evidence" value="ECO:0007669"/>
    <property type="project" value="UniProtKB-EC"/>
</dbReference>
<evidence type="ECO:0000256" key="11">
    <source>
        <dbReference type="ARBA" id="ARBA00023136"/>
    </source>
</evidence>
<dbReference type="GO" id="GO:0010027">
    <property type="term" value="P:thylakoid membrane organization"/>
    <property type="evidence" value="ECO:0000318"/>
    <property type="project" value="GO_Central"/>
</dbReference>
<dbReference type="OrthoDB" id="308440at2759"/>
<reference evidence="16" key="1">
    <citation type="journal article" date="2016" name="Nature">
        <title>The genome of the seagrass Zostera marina reveals angiosperm adaptation to the sea.</title>
        <authorList>
            <person name="Olsen J.L."/>
            <person name="Rouze P."/>
            <person name="Verhelst B."/>
            <person name="Lin Y.-C."/>
            <person name="Bayer T."/>
            <person name="Collen J."/>
            <person name="Dattolo E."/>
            <person name="De Paoli E."/>
            <person name="Dittami S."/>
            <person name="Maumus F."/>
            <person name="Michel G."/>
            <person name="Kersting A."/>
            <person name="Lauritano C."/>
            <person name="Lohaus R."/>
            <person name="Toepel M."/>
            <person name="Tonon T."/>
            <person name="Vanneste K."/>
            <person name="Amirebrahimi M."/>
            <person name="Brakel J."/>
            <person name="Bostroem C."/>
            <person name="Chovatia M."/>
            <person name="Grimwood J."/>
            <person name="Jenkins J.W."/>
            <person name="Jueterbock A."/>
            <person name="Mraz A."/>
            <person name="Stam W.T."/>
            <person name="Tice H."/>
            <person name="Bornberg-Bauer E."/>
            <person name="Green P.J."/>
            <person name="Pearson G.A."/>
            <person name="Procaccini G."/>
            <person name="Duarte C.M."/>
            <person name="Schmutz J."/>
            <person name="Reusch T.B.H."/>
            <person name="Van de Peer Y."/>
        </authorList>
    </citation>
    <scope>NUCLEOTIDE SEQUENCE [LARGE SCALE GENOMIC DNA]</scope>
    <source>
        <strain evidence="16">cv. Finnish</strain>
    </source>
</reference>
<comment type="similarity">
    <text evidence="4">Belongs to the peptidase S26 family.</text>
</comment>
<dbReference type="Gene3D" id="2.10.109.10">
    <property type="entry name" value="Umud Fragment, subunit A"/>
    <property type="match status" value="1"/>
</dbReference>
<protein>
    <recommendedName>
        <fullName evidence="5">signal peptidase I</fullName>
        <ecNumber evidence="5">3.4.21.89</ecNumber>
    </recommendedName>
</protein>
<dbReference type="InterPro" id="IPR036286">
    <property type="entry name" value="LexA/Signal_pep-like_sf"/>
</dbReference>
<evidence type="ECO:0000313" key="15">
    <source>
        <dbReference type="EMBL" id="KMZ65381.1"/>
    </source>
</evidence>
<dbReference type="PROSITE" id="PS00761">
    <property type="entry name" value="SPASE_I_3"/>
    <property type="match status" value="1"/>
</dbReference>
<evidence type="ECO:0000256" key="5">
    <source>
        <dbReference type="ARBA" id="ARBA00013208"/>
    </source>
</evidence>
<dbReference type="InterPro" id="IPR019756">
    <property type="entry name" value="Pept_S26A_signal_pept_1_Ser-AS"/>
</dbReference>
<evidence type="ECO:0000256" key="9">
    <source>
        <dbReference type="ARBA" id="ARBA00022801"/>
    </source>
</evidence>
<keyword evidence="11" id="KW-0472">Membrane</keyword>
<keyword evidence="10" id="KW-0809">Transit peptide</keyword>
<evidence type="ECO:0000256" key="3">
    <source>
        <dbReference type="ARBA" id="ARBA00004370"/>
    </source>
</evidence>
<dbReference type="EMBL" id="LFYR01001041">
    <property type="protein sequence ID" value="KMZ65381.1"/>
    <property type="molecule type" value="Genomic_DNA"/>
</dbReference>
<keyword evidence="6" id="KW-0150">Chloroplast</keyword>
<evidence type="ECO:0000256" key="8">
    <source>
        <dbReference type="ARBA" id="ARBA00022670"/>
    </source>
</evidence>
<proteinExistence type="inferred from homology"/>
<feature type="active site" evidence="12">
    <location>
        <position position="314"/>
    </location>
</feature>
<comment type="catalytic activity">
    <reaction evidence="1">
        <text>Cleavage of hydrophobic, N-terminal signal or leader sequences from secreted and periplasmic proteins.</text>
        <dbReference type="EC" id="3.4.21.89"/>
    </reaction>
</comment>
<evidence type="ECO:0000256" key="1">
    <source>
        <dbReference type="ARBA" id="ARBA00000677"/>
    </source>
</evidence>
<evidence type="ECO:0000256" key="2">
    <source>
        <dbReference type="ARBA" id="ARBA00004229"/>
    </source>
</evidence>
<dbReference type="GO" id="GO:0004252">
    <property type="term" value="F:serine-type endopeptidase activity"/>
    <property type="evidence" value="ECO:0000318"/>
    <property type="project" value="GO_Central"/>
</dbReference>
<feature type="region of interest" description="Disordered" evidence="13">
    <location>
        <begin position="63"/>
        <end position="93"/>
    </location>
</feature>
<keyword evidence="7" id="KW-0934">Plastid</keyword>
<keyword evidence="8" id="KW-0645">Protease</keyword>
<dbReference type="PROSITE" id="PS00501">
    <property type="entry name" value="SPASE_I_1"/>
    <property type="match status" value="1"/>
</dbReference>
<feature type="compositionally biased region" description="Low complexity" evidence="13">
    <location>
        <begin position="76"/>
        <end position="93"/>
    </location>
</feature>
<evidence type="ECO:0000256" key="13">
    <source>
        <dbReference type="SAM" id="MobiDB-lite"/>
    </source>
</evidence>
<dbReference type="CDD" id="cd06530">
    <property type="entry name" value="S26_SPase_I"/>
    <property type="match status" value="1"/>
</dbReference>
<keyword evidence="16" id="KW-1185">Reference proteome</keyword>
<dbReference type="EC" id="3.4.21.89" evidence="5"/>
<dbReference type="SUPFAM" id="SSF51306">
    <property type="entry name" value="LexA/Signal peptidase"/>
    <property type="match status" value="1"/>
</dbReference>
<evidence type="ECO:0000256" key="10">
    <source>
        <dbReference type="ARBA" id="ARBA00022946"/>
    </source>
</evidence>
<evidence type="ECO:0000256" key="4">
    <source>
        <dbReference type="ARBA" id="ARBA00009370"/>
    </source>
</evidence>
<keyword evidence="9" id="KW-0378">Hydrolase</keyword>
<comment type="subcellular location">
    <subcellularLocation>
        <location evidence="3">Membrane</location>
    </subcellularLocation>
    <subcellularLocation>
        <location evidence="2">Plastid</location>
        <location evidence="2">Chloroplast</location>
    </subcellularLocation>
</comment>
<feature type="domain" description="Peptidase S26" evidence="14">
    <location>
        <begin position="288"/>
        <end position="444"/>
    </location>
</feature>
<dbReference type="Pfam" id="PF10502">
    <property type="entry name" value="Peptidase_S26"/>
    <property type="match status" value="1"/>
</dbReference>
<gene>
    <name evidence="15" type="ORF">ZOSMA_323G00070</name>
</gene>
<dbReference type="AlphaFoldDB" id="A0A0K9P8N2"/>
<feature type="compositionally biased region" description="Basic and acidic residues" evidence="13">
    <location>
        <begin position="63"/>
        <end position="75"/>
    </location>
</feature>
<evidence type="ECO:0000259" key="14">
    <source>
        <dbReference type="Pfam" id="PF10502"/>
    </source>
</evidence>
<name>A0A0K9P8N2_ZOSMR</name>
<accession>A0A0K9P8N2</accession>
<evidence type="ECO:0000256" key="7">
    <source>
        <dbReference type="ARBA" id="ARBA00022640"/>
    </source>
</evidence>
<dbReference type="NCBIfam" id="TIGR02227">
    <property type="entry name" value="sigpep_I_bact"/>
    <property type="match status" value="1"/>
</dbReference>
<dbReference type="PRINTS" id="PR00727">
    <property type="entry name" value="LEADERPTASE"/>
</dbReference>
<dbReference type="Proteomes" id="UP000036987">
    <property type="component" value="Unassembled WGS sequence"/>
</dbReference>
<evidence type="ECO:0000256" key="6">
    <source>
        <dbReference type="ARBA" id="ARBA00022528"/>
    </source>
</evidence>
<sequence>MAIRTTFSVSTYMAQSIIHSSSIRCVKGKGSGGGGIGCRFLQHTAEMSRVFFSTHRFDTVDHSNRFSREERDKLKTSTTSASSTPTSSSSTTSRIRWDTVVNDPLTTKTSVFYSFDAFSHSNPISRKKSAKLKPSTTSTSTITTAAASRIRATATTSPSASKIRWDIAENDPPTTATSVYGVLSMLVSLSKLPCSVSGIGALGIAPKSSPLIPFVNTAKWFPCNEYFQGTSKSACPEQAKAVHEKLGASVTNNINNNSSISRMRNVNSVVKGRGWLSRFLHSCPENAKTAFALFTVPLLHRSYMAEPRSIPSKSMYPTLDAGDRILAEKVSYLFRKPEVTDIVIFKAPPILLEAGYLPSDVFIKRVVAKEGDFVEVKNGKLYINGLVQDEEFVLEQIDYEMEGVMVPKGYVFVMGDNRNNSFDSHNWGPLPTKNILGRSVLRYWPTSKISDTIYQPELLNQNIVAYG</sequence>
<evidence type="ECO:0000313" key="16">
    <source>
        <dbReference type="Proteomes" id="UP000036987"/>
    </source>
</evidence>
<comment type="caution">
    <text evidence="15">The sequence shown here is derived from an EMBL/GenBank/DDBJ whole genome shotgun (WGS) entry which is preliminary data.</text>
</comment>
<dbReference type="InterPro" id="IPR000223">
    <property type="entry name" value="Pept_S26A_signal_pept_1"/>
</dbReference>
<dbReference type="GO" id="GO:0006465">
    <property type="term" value="P:signal peptide processing"/>
    <property type="evidence" value="ECO:0000318"/>
    <property type="project" value="GO_Central"/>
</dbReference>
<dbReference type="PANTHER" id="PTHR43390">
    <property type="entry name" value="SIGNAL PEPTIDASE I"/>
    <property type="match status" value="1"/>
</dbReference>